<dbReference type="EMBL" id="JAIWYP010000010">
    <property type="protein sequence ID" value="KAH3747092.1"/>
    <property type="molecule type" value="Genomic_DNA"/>
</dbReference>
<reference evidence="1" key="1">
    <citation type="journal article" date="2019" name="bioRxiv">
        <title>The Genome of the Zebra Mussel, Dreissena polymorpha: A Resource for Invasive Species Research.</title>
        <authorList>
            <person name="McCartney M.A."/>
            <person name="Auch B."/>
            <person name="Kono T."/>
            <person name="Mallez S."/>
            <person name="Zhang Y."/>
            <person name="Obille A."/>
            <person name="Becker A."/>
            <person name="Abrahante J.E."/>
            <person name="Garbe J."/>
            <person name="Badalamenti J.P."/>
            <person name="Herman A."/>
            <person name="Mangelson H."/>
            <person name="Liachko I."/>
            <person name="Sullivan S."/>
            <person name="Sone E.D."/>
            <person name="Koren S."/>
            <person name="Silverstein K.A.T."/>
            <person name="Beckman K.B."/>
            <person name="Gohl D.M."/>
        </authorList>
    </citation>
    <scope>NUCLEOTIDE SEQUENCE</scope>
    <source>
        <strain evidence="1">Duluth1</strain>
        <tissue evidence="1">Whole animal</tissue>
    </source>
</reference>
<protein>
    <submittedName>
        <fullName evidence="1">Uncharacterized protein</fullName>
    </submittedName>
</protein>
<sequence length="85" mass="9108">MTVGAQAEESQTVCDGAKTVWAPAGDLQTVFDGVRDFRALLQTVWESPEVAQTVLVRRRMYGSLLHVPAGLGDCLSTSHTFLGSA</sequence>
<evidence type="ECO:0000313" key="1">
    <source>
        <dbReference type="EMBL" id="KAH3747092.1"/>
    </source>
</evidence>
<proteinExistence type="predicted"/>
<accession>A0A9D4DCH7</accession>
<reference evidence="1" key="2">
    <citation type="submission" date="2020-11" db="EMBL/GenBank/DDBJ databases">
        <authorList>
            <person name="McCartney M.A."/>
            <person name="Auch B."/>
            <person name="Kono T."/>
            <person name="Mallez S."/>
            <person name="Becker A."/>
            <person name="Gohl D.M."/>
            <person name="Silverstein K.A.T."/>
            <person name="Koren S."/>
            <person name="Bechman K.B."/>
            <person name="Herman A."/>
            <person name="Abrahante J.E."/>
            <person name="Garbe J."/>
        </authorList>
    </citation>
    <scope>NUCLEOTIDE SEQUENCE</scope>
    <source>
        <strain evidence="1">Duluth1</strain>
        <tissue evidence="1">Whole animal</tissue>
    </source>
</reference>
<name>A0A9D4DCH7_DREPO</name>
<dbReference type="Proteomes" id="UP000828390">
    <property type="component" value="Unassembled WGS sequence"/>
</dbReference>
<dbReference type="AlphaFoldDB" id="A0A9D4DCH7"/>
<gene>
    <name evidence="1" type="ORF">DPMN_181514</name>
</gene>
<keyword evidence="2" id="KW-1185">Reference proteome</keyword>
<organism evidence="1 2">
    <name type="scientific">Dreissena polymorpha</name>
    <name type="common">Zebra mussel</name>
    <name type="synonym">Mytilus polymorpha</name>
    <dbReference type="NCBI Taxonomy" id="45954"/>
    <lineage>
        <taxon>Eukaryota</taxon>
        <taxon>Metazoa</taxon>
        <taxon>Spiralia</taxon>
        <taxon>Lophotrochozoa</taxon>
        <taxon>Mollusca</taxon>
        <taxon>Bivalvia</taxon>
        <taxon>Autobranchia</taxon>
        <taxon>Heteroconchia</taxon>
        <taxon>Euheterodonta</taxon>
        <taxon>Imparidentia</taxon>
        <taxon>Neoheterodontei</taxon>
        <taxon>Myida</taxon>
        <taxon>Dreissenoidea</taxon>
        <taxon>Dreissenidae</taxon>
        <taxon>Dreissena</taxon>
    </lineage>
</organism>
<evidence type="ECO:0000313" key="2">
    <source>
        <dbReference type="Proteomes" id="UP000828390"/>
    </source>
</evidence>
<comment type="caution">
    <text evidence="1">The sequence shown here is derived from an EMBL/GenBank/DDBJ whole genome shotgun (WGS) entry which is preliminary data.</text>
</comment>